<dbReference type="PROSITE" id="PS51085">
    <property type="entry name" value="2FE2S_FER_2"/>
    <property type="match status" value="1"/>
</dbReference>
<evidence type="ECO:0000256" key="1">
    <source>
        <dbReference type="ARBA" id="ARBA00010914"/>
    </source>
</evidence>
<evidence type="ECO:0000256" key="6">
    <source>
        <dbReference type="ARBA" id="ARBA00034078"/>
    </source>
</evidence>
<name>A0A5S6QWY5_TRIMR</name>
<feature type="domain" description="2Fe-2S ferredoxin-type" evidence="7">
    <location>
        <begin position="55"/>
        <end position="157"/>
    </location>
</feature>
<keyword evidence="5" id="KW-0411">Iron-sulfur</keyword>
<dbReference type="Pfam" id="PF00111">
    <property type="entry name" value="Fer2"/>
    <property type="match status" value="1"/>
</dbReference>
<evidence type="ECO:0000256" key="2">
    <source>
        <dbReference type="ARBA" id="ARBA00022714"/>
    </source>
</evidence>
<dbReference type="Proteomes" id="UP000046395">
    <property type="component" value="Unassembled WGS sequence"/>
</dbReference>
<evidence type="ECO:0000256" key="4">
    <source>
        <dbReference type="ARBA" id="ARBA00023004"/>
    </source>
</evidence>
<dbReference type="SUPFAM" id="SSF54292">
    <property type="entry name" value="2Fe-2S ferredoxin-like"/>
    <property type="match status" value="1"/>
</dbReference>
<reference evidence="9" key="1">
    <citation type="submission" date="2019-12" db="UniProtKB">
        <authorList>
            <consortium name="WormBaseParasite"/>
        </authorList>
    </citation>
    <scope>IDENTIFICATION</scope>
</reference>
<dbReference type="InterPro" id="IPR001041">
    <property type="entry name" value="2Fe-2S_ferredoxin-type"/>
</dbReference>
<dbReference type="PRINTS" id="PR00355">
    <property type="entry name" value="ADRENODOXIN"/>
</dbReference>
<dbReference type="STRING" id="70415.A0A5S6QWY5"/>
<dbReference type="GO" id="GO:0005739">
    <property type="term" value="C:mitochondrion"/>
    <property type="evidence" value="ECO:0007669"/>
    <property type="project" value="TreeGrafter"/>
</dbReference>
<accession>A0A5S6QWY5</accession>
<dbReference type="InterPro" id="IPR001055">
    <property type="entry name" value="Adrenodoxin-like"/>
</dbReference>
<dbReference type="GO" id="GO:0046872">
    <property type="term" value="F:metal ion binding"/>
    <property type="evidence" value="ECO:0007669"/>
    <property type="project" value="UniProtKB-KW"/>
</dbReference>
<dbReference type="GO" id="GO:0009055">
    <property type="term" value="F:electron transfer activity"/>
    <property type="evidence" value="ECO:0007669"/>
    <property type="project" value="TreeGrafter"/>
</dbReference>
<evidence type="ECO:0000256" key="5">
    <source>
        <dbReference type="ARBA" id="ARBA00023014"/>
    </source>
</evidence>
<sequence>MATVKITRGIIPLALRYVWRLRNCGYYNAHSLRHISHLCRPLRSQAEQVDARDIVRVTFVTKDGQTLVIEGHVGDNLLFLARSHGVDLEGACEASLACTTCHVYVDEDWEDKVQPPTEEEEDLLDLAPFLKSNSRLSCQIILRPEMDGLTLHLPPGTRNFYVDGHKPEPH</sequence>
<evidence type="ECO:0000313" key="9">
    <source>
        <dbReference type="WBParaSite" id="TMUE_3000011628.1"/>
    </source>
</evidence>
<evidence type="ECO:0000256" key="3">
    <source>
        <dbReference type="ARBA" id="ARBA00022723"/>
    </source>
</evidence>
<dbReference type="PANTHER" id="PTHR23426">
    <property type="entry name" value="FERREDOXIN/ADRENODOXIN"/>
    <property type="match status" value="1"/>
</dbReference>
<keyword evidence="2" id="KW-0001">2Fe-2S</keyword>
<dbReference type="AlphaFoldDB" id="A0A5S6QWY5"/>
<dbReference type="GO" id="GO:0051537">
    <property type="term" value="F:2 iron, 2 sulfur cluster binding"/>
    <property type="evidence" value="ECO:0007669"/>
    <property type="project" value="UniProtKB-KW"/>
</dbReference>
<keyword evidence="8" id="KW-1185">Reference proteome</keyword>
<dbReference type="InterPro" id="IPR012675">
    <property type="entry name" value="Beta-grasp_dom_sf"/>
</dbReference>
<dbReference type="WBParaSite" id="TMUE_3000011628.1">
    <property type="protein sequence ID" value="TMUE_3000011628.1"/>
    <property type="gene ID" value="WBGene00294554"/>
</dbReference>
<dbReference type="CDD" id="cd00207">
    <property type="entry name" value="fer2"/>
    <property type="match status" value="1"/>
</dbReference>
<proteinExistence type="inferred from homology"/>
<dbReference type="InterPro" id="IPR036010">
    <property type="entry name" value="2Fe-2S_ferredoxin-like_sf"/>
</dbReference>
<dbReference type="PROSITE" id="PS00814">
    <property type="entry name" value="ADX"/>
    <property type="match status" value="1"/>
</dbReference>
<dbReference type="InterPro" id="IPR018298">
    <property type="entry name" value="Adrenodoxin_Fe-S_BS"/>
</dbReference>
<comment type="cofactor">
    <cofactor evidence="6">
        <name>[2Fe-2S] cluster</name>
        <dbReference type="ChEBI" id="CHEBI:190135"/>
    </cofactor>
</comment>
<evidence type="ECO:0000259" key="7">
    <source>
        <dbReference type="PROSITE" id="PS51085"/>
    </source>
</evidence>
<dbReference type="Gene3D" id="3.10.20.30">
    <property type="match status" value="1"/>
</dbReference>
<organism evidence="8 9">
    <name type="scientific">Trichuris muris</name>
    <name type="common">Mouse whipworm</name>
    <dbReference type="NCBI Taxonomy" id="70415"/>
    <lineage>
        <taxon>Eukaryota</taxon>
        <taxon>Metazoa</taxon>
        <taxon>Ecdysozoa</taxon>
        <taxon>Nematoda</taxon>
        <taxon>Enoplea</taxon>
        <taxon>Dorylaimia</taxon>
        <taxon>Trichinellida</taxon>
        <taxon>Trichuridae</taxon>
        <taxon>Trichuris</taxon>
    </lineage>
</organism>
<comment type="similarity">
    <text evidence="1">Belongs to the adrenodoxin/putidaredoxin family.</text>
</comment>
<protein>
    <submittedName>
        <fullName evidence="9">2Fe-2S ferredoxin-type domain-containing protein</fullName>
    </submittedName>
</protein>
<dbReference type="GO" id="GO:0140647">
    <property type="term" value="P:P450-containing electron transport chain"/>
    <property type="evidence" value="ECO:0007669"/>
    <property type="project" value="InterPro"/>
</dbReference>
<dbReference type="PANTHER" id="PTHR23426:SF65">
    <property type="entry name" value="FERREDOXIN-2, MITOCHONDRIAL"/>
    <property type="match status" value="1"/>
</dbReference>
<keyword evidence="3" id="KW-0479">Metal-binding</keyword>
<keyword evidence="4" id="KW-0408">Iron</keyword>
<evidence type="ECO:0000313" key="8">
    <source>
        <dbReference type="Proteomes" id="UP000046395"/>
    </source>
</evidence>